<dbReference type="EMBL" id="PHAI01000003">
    <property type="protein sequence ID" value="PKM91154.1"/>
    <property type="molecule type" value="Genomic_DNA"/>
</dbReference>
<name>A0A2N2E8T3_9BACT</name>
<sequence>MKSDKKIKDILDDLYKIDPEFKKHEKKIAKIIKELLLLQPEIKPDSRFIEDLRNMLKMEEKNVVRSKKDVKKGIEEKKNKDYFFSFNFLFDLSRSFVIVSVLLLLVVSFSFVELQKQSPDISKNDFQNKYLDILSETKIVKKDKNSFGSLYSQSTSLSTSFQESSSAISSRPLGASSEAIKMMSSDTSGFGAGGSFASAPQTEDILNFENGVSGDEMSVMRMPVRYNYIYTGGDFDMFKSEEDVFKKTVPNLSKELANDFIGKSFSLVDFSKFTDVGISNFNLLEDRDFGYSVYFGLEDGSFSLYKNWKRWPRAETLCGGWENYQCFEDYQLSFNEVLSNQEILQISDDFLKNYKIDISNYGPGEVQNEWMRDYYLSSDKASYYIPESISVIYPLTIEGRTVYEEYGQKTGLSVDVDIREKKVAGLYGLFYQQYESSSYETETNKDKIMELVYRGGEYPYYDYFEDDFNYEVIDIELGAPRLDLVKIWNYDNYSMISQELYVPAYVFPVISQSKDSYFYKKNVVIPAVKEFFDRYNNFDGPNVLPVLMGDGNISVSNEIGFDDLLETERK</sequence>
<comment type="caution">
    <text evidence="2">The sequence shown here is derived from an EMBL/GenBank/DDBJ whole genome shotgun (WGS) entry which is preliminary data.</text>
</comment>
<feature type="transmembrane region" description="Helical" evidence="1">
    <location>
        <begin position="88"/>
        <end position="112"/>
    </location>
</feature>
<keyword evidence="1" id="KW-1133">Transmembrane helix</keyword>
<organism evidence="2 3">
    <name type="scientific">Candidatus Falkowbacteria bacterium HGW-Falkowbacteria-1</name>
    <dbReference type="NCBI Taxonomy" id="2013768"/>
    <lineage>
        <taxon>Bacteria</taxon>
        <taxon>Candidatus Falkowiibacteriota</taxon>
    </lineage>
</organism>
<keyword evidence="1" id="KW-0812">Transmembrane</keyword>
<evidence type="ECO:0000256" key="1">
    <source>
        <dbReference type="SAM" id="Phobius"/>
    </source>
</evidence>
<evidence type="ECO:0000313" key="2">
    <source>
        <dbReference type="EMBL" id="PKM91154.1"/>
    </source>
</evidence>
<reference evidence="2 3" key="1">
    <citation type="journal article" date="2017" name="ISME J.">
        <title>Potential for microbial H2 and metal transformations associated with novel bacteria and archaea in deep terrestrial subsurface sediments.</title>
        <authorList>
            <person name="Hernsdorf A.W."/>
            <person name="Amano Y."/>
            <person name="Miyakawa K."/>
            <person name="Ise K."/>
            <person name="Suzuki Y."/>
            <person name="Anantharaman K."/>
            <person name="Probst A."/>
            <person name="Burstein D."/>
            <person name="Thomas B.C."/>
            <person name="Banfield J.F."/>
        </authorList>
    </citation>
    <scope>NUCLEOTIDE SEQUENCE [LARGE SCALE GENOMIC DNA]</scope>
    <source>
        <strain evidence="2">HGW-Falkowbacteria-1</strain>
    </source>
</reference>
<proteinExistence type="predicted"/>
<accession>A0A2N2E8T3</accession>
<gene>
    <name evidence="2" type="ORF">CVU82_03835</name>
</gene>
<protein>
    <submittedName>
        <fullName evidence="2">Uncharacterized protein</fullName>
    </submittedName>
</protein>
<dbReference type="AlphaFoldDB" id="A0A2N2E8T3"/>
<dbReference type="Proteomes" id="UP000233517">
    <property type="component" value="Unassembled WGS sequence"/>
</dbReference>
<keyword evidence="1" id="KW-0472">Membrane</keyword>
<evidence type="ECO:0000313" key="3">
    <source>
        <dbReference type="Proteomes" id="UP000233517"/>
    </source>
</evidence>